<reference evidence="1" key="1">
    <citation type="journal article" date="2021" name="PeerJ">
        <title>Extensive microbial diversity within the chicken gut microbiome revealed by metagenomics and culture.</title>
        <authorList>
            <person name="Gilroy R."/>
            <person name="Ravi A."/>
            <person name="Getino M."/>
            <person name="Pursley I."/>
            <person name="Horton D.L."/>
            <person name="Alikhan N.F."/>
            <person name="Baker D."/>
            <person name="Gharbi K."/>
            <person name="Hall N."/>
            <person name="Watson M."/>
            <person name="Adriaenssens E.M."/>
            <person name="Foster-Nyarko E."/>
            <person name="Jarju S."/>
            <person name="Secka A."/>
            <person name="Antonio M."/>
            <person name="Oren A."/>
            <person name="Chaudhuri R.R."/>
            <person name="La Ragione R."/>
            <person name="Hildebrand F."/>
            <person name="Pallen M.J."/>
        </authorList>
    </citation>
    <scope>NUCLEOTIDE SEQUENCE</scope>
    <source>
        <strain evidence="1">ChiHecec2B26-12326</strain>
    </source>
</reference>
<comment type="caution">
    <text evidence="1">The sequence shown here is derived from an EMBL/GenBank/DDBJ whole genome shotgun (WGS) entry which is preliminary data.</text>
</comment>
<sequence>MNISSMTVSRFISNNPYRILGVYVGDSFAKETSNKSRISAYAKVEQFAAFPMKGDEILPPLQRTEEMAQNAAQILSLPSDRIKNALFWFADSDTPWASLLNNAVYALINDKPFEALSYYETLIQHDTIRTDFVDSVTHGLLHLNKEQLSNMLMDILADQITPTMYLSRGEEKHNAPYLLGLFFDKKIMPEINHLTKSFWRRGNDFYVLIDNLQETVAQILPFMRSTARILGTDDFRYKECAENVARAIYKQGKFIISTIGDWLWNTTISEGNKVQRATSRTYNSARICLWLMKNLAVSIEKDIKELQLDEDSYIIIGDTIVEFETEYHDQTNREENSLALVTGLHKIWSRTKTAIWLAFLIFIFIVA</sequence>
<dbReference type="EMBL" id="DXEN01000064">
    <property type="protein sequence ID" value="HIX86644.1"/>
    <property type="molecule type" value="Genomic_DNA"/>
</dbReference>
<proteinExistence type="predicted"/>
<evidence type="ECO:0000313" key="2">
    <source>
        <dbReference type="Proteomes" id="UP000823847"/>
    </source>
</evidence>
<dbReference type="Proteomes" id="UP000823847">
    <property type="component" value="Unassembled WGS sequence"/>
</dbReference>
<organism evidence="1 2">
    <name type="scientific">Candidatus Parabacteroides intestinigallinarum</name>
    <dbReference type="NCBI Taxonomy" id="2838722"/>
    <lineage>
        <taxon>Bacteria</taxon>
        <taxon>Pseudomonadati</taxon>
        <taxon>Bacteroidota</taxon>
        <taxon>Bacteroidia</taxon>
        <taxon>Bacteroidales</taxon>
        <taxon>Tannerellaceae</taxon>
        <taxon>Parabacteroides</taxon>
    </lineage>
</organism>
<evidence type="ECO:0000313" key="1">
    <source>
        <dbReference type="EMBL" id="HIX86644.1"/>
    </source>
</evidence>
<dbReference type="AlphaFoldDB" id="A0A9D1XV62"/>
<gene>
    <name evidence="1" type="ORF">H9848_08585</name>
</gene>
<accession>A0A9D1XV62</accession>
<name>A0A9D1XV62_9BACT</name>
<reference evidence="1" key="2">
    <citation type="submission" date="2021-04" db="EMBL/GenBank/DDBJ databases">
        <authorList>
            <person name="Gilroy R."/>
        </authorList>
    </citation>
    <scope>NUCLEOTIDE SEQUENCE</scope>
    <source>
        <strain evidence="1">ChiHecec2B26-12326</strain>
    </source>
</reference>
<protein>
    <submittedName>
        <fullName evidence="1">Uncharacterized protein</fullName>
    </submittedName>
</protein>